<sequence length="463" mass="50952">MDEILTGYDVNEPTWFYLSFLLITAVFFKFGRIWSLRNIDLVLLLLISPGLLILQRGDDIGDGALKDYGYVWMFSITGLLLVRMFFDTTLTRRPQLGQNLNTAGMSFLCLATFLFLMTKAMTEEPAPSTLQSIHRAQKILERQDTSLADDQERDAGPAADLLNTGAAVAKDVLEEGTGDGERVAAVIMAIAAHLAVVLGLLFLARLHFGSLEPGLAMVCLYLLLPCTAYDVGNVVHVLPPALIIWALTAYRRPLVSGALMGLACGTLIFPIFLLPIWLAFYGRRGALRFTAALGLIALLLLGTLAVTSVDMHSFMEKAWGQLGVSQGLLTNPVADGFWEARLSAYRIPVMVTFGVMVASMTIWPRTKTLAHLMSYSAAIVVGTQFWYPNEGGIYVLWYLPLLLAVMFRPALLKETPPELKPLPWFKKSRPKSRDNATPTTAHPAAKGSTQALATGMIRRPFLR</sequence>
<protein>
    <submittedName>
        <fullName evidence="3">Uncharacterized protein</fullName>
    </submittedName>
</protein>
<feature type="transmembrane region" description="Helical" evidence="2">
    <location>
        <begin position="98"/>
        <end position="117"/>
    </location>
</feature>
<gene>
    <name evidence="3" type="ORF">Mal52_39540</name>
</gene>
<feature type="transmembrane region" description="Helical" evidence="2">
    <location>
        <begin position="183"/>
        <end position="203"/>
    </location>
</feature>
<evidence type="ECO:0000313" key="3">
    <source>
        <dbReference type="EMBL" id="QDU45460.1"/>
    </source>
</evidence>
<dbReference type="AlphaFoldDB" id="A0A517ZSP4"/>
<name>A0A517ZSP4_9PLAN</name>
<dbReference type="RefSeq" id="WP_145377877.1">
    <property type="nucleotide sequence ID" value="NZ_CP036276.1"/>
</dbReference>
<feature type="region of interest" description="Disordered" evidence="1">
    <location>
        <begin position="423"/>
        <end position="448"/>
    </location>
</feature>
<dbReference type="EMBL" id="CP036276">
    <property type="protein sequence ID" value="QDU45460.1"/>
    <property type="molecule type" value="Genomic_DNA"/>
</dbReference>
<evidence type="ECO:0000256" key="2">
    <source>
        <dbReference type="SAM" id="Phobius"/>
    </source>
</evidence>
<feature type="transmembrane region" description="Helical" evidence="2">
    <location>
        <begin position="215"/>
        <end position="238"/>
    </location>
</feature>
<accession>A0A517ZSP4</accession>
<feature type="transmembrane region" description="Helical" evidence="2">
    <location>
        <begin position="393"/>
        <end position="411"/>
    </location>
</feature>
<proteinExistence type="predicted"/>
<feature type="transmembrane region" description="Helical" evidence="2">
    <location>
        <begin position="344"/>
        <end position="362"/>
    </location>
</feature>
<keyword evidence="4" id="KW-1185">Reference proteome</keyword>
<reference evidence="3 4" key="1">
    <citation type="submission" date="2019-02" db="EMBL/GenBank/DDBJ databases">
        <title>Deep-cultivation of Planctomycetes and their phenomic and genomic characterization uncovers novel biology.</title>
        <authorList>
            <person name="Wiegand S."/>
            <person name="Jogler M."/>
            <person name="Boedeker C."/>
            <person name="Pinto D."/>
            <person name="Vollmers J."/>
            <person name="Rivas-Marin E."/>
            <person name="Kohn T."/>
            <person name="Peeters S.H."/>
            <person name="Heuer A."/>
            <person name="Rast P."/>
            <person name="Oberbeckmann S."/>
            <person name="Bunk B."/>
            <person name="Jeske O."/>
            <person name="Meyerdierks A."/>
            <person name="Storesund J.E."/>
            <person name="Kallscheuer N."/>
            <person name="Luecker S."/>
            <person name="Lage O.M."/>
            <person name="Pohl T."/>
            <person name="Merkel B.J."/>
            <person name="Hornburger P."/>
            <person name="Mueller R.-W."/>
            <person name="Bruemmer F."/>
            <person name="Labrenz M."/>
            <person name="Spormann A.M."/>
            <person name="Op den Camp H."/>
            <person name="Overmann J."/>
            <person name="Amann R."/>
            <person name="Jetten M.S.M."/>
            <person name="Mascher T."/>
            <person name="Medema M.H."/>
            <person name="Devos D.P."/>
            <person name="Kaster A.-K."/>
            <person name="Ovreas L."/>
            <person name="Rohde M."/>
            <person name="Galperin M.Y."/>
            <person name="Jogler C."/>
        </authorList>
    </citation>
    <scope>NUCLEOTIDE SEQUENCE [LARGE SCALE GENOMIC DNA]</scope>
    <source>
        <strain evidence="3 4">Mal52</strain>
    </source>
</reference>
<evidence type="ECO:0000256" key="1">
    <source>
        <dbReference type="SAM" id="MobiDB-lite"/>
    </source>
</evidence>
<feature type="transmembrane region" description="Helical" evidence="2">
    <location>
        <begin position="15"/>
        <end position="34"/>
    </location>
</feature>
<organism evidence="3 4">
    <name type="scientific">Symmachiella dynata</name>
    <dbReference type="NCBI Taxonomy" id="2527995"/>
    <lineage>
        <taxon>Bacteria</taxon>
        <taxon>Pseudomonadati</taxon>
        <taxon>Planctomycetota</taxon>
        <taxon>Planctomycetia</taxon>
        <taxon>Planctomycetales</taxon>
        <taxon>Planctomycetaceae</taxon>
        <taxon>Symmachiella</taxon>
    </lineage>
</organism>
<keyword evidence="2" id="KW-1133">Transmembrane helix</keyword>
<keyword evidence="2" id="KW-0812">Transmembrane</keyword>
<dbReference type="Proteomes" id="UP000319383">
    <property type="component" value="Chromosome"/>
</dbReference>
<feature type="transmembrane region" description="Helical" evidence="2">
    <location>
        <begin position="69"/>
        <end position="86"/>
    </location>
</feature>
<evidence type="ECO:0000313" key="4">
    <source>
        <dbReference type="Proteomes" id="UP000319383"/>
    </source>
</evidence>
<feature type="transmembrane region" description="Helical" evidence="2">
    <location>
        <begin position="41"/>
        <end position="57"/>
    </location>
</feature>
<keyword evidence="2" id="KW-0472">Membrane</keyword>
<feature type="transmembrane region" description="Helical" evidence="2">
    <location>
        <begin position="287"/>
        <end position="309"/>
    </location>
</feature>
<feature type="transmembrane region" description="Helical" evidence="2">
    <location>
        <begin position="258"/>
        <end position="280"/>
    </location>
</feature>
<dbReference type="KEGG" id="sdyn:Mal52_39540"/>